<dbReference type="VEuPathDB" id="MicrosporidiaDB:ECU06_0630"/>
<name>M1K8M6_ENCCN</name>
<reference evidence="1" key="1">
    <citation type="journal article" date="2013" name="Eukaryot. Cell">
        <title>Extremely Reduced Levels of Heterozygosity in the Vertebrate Pathogen Encephalitozoon cuniculi.</title>
        <authorList>
            <person name="Selman M."/>
            <person name="Sak B."/>
            <person name="Kvac M."/>
            <person name="Farinelli L."/>
            <person name="Weiss L.M."/>
            <person name="Corradi N."/>
        </authorList>
    </citation>
    <scope>NUCLEOTIDE SEQUENCE</scope>
</reference>
<protein>
    <submittedName>
        <fullName evidence="1">Uncharacterized protein</fullName>
    </submittedName>
</protein>
<dbReference type="VEuPathDB" id="MicrosporidiaDB:M970_060580"/>
<accession>M1K8M6</accession>
<dbReference type="AlphaFoldDB" id="M1K8M6"/>
<dbReference type="EMBL" id="KC513609">
    <property type="protein sequence ID" value="AGE95647.1"/>
    <property type="molecule type" value="Genomic_DNA"/>
</dbReference>
<sequence length="867" mass="101355">MLDREHIVPTPIVENHQPLDILIEELEVLEGSRLCQAMEGILSISRQFTAEQMSRIDRIAASLHRNHKDPWFYQRIFELGLKMYGFDNDWRNRLRMSRLHEKHRFRIHSNACEPPHIGGISEIPRICREFVEGRRIVYDRVNVLGYCLLSISGMGNGMAYDGADDIFYLIEYVYRGDPQILPRWARNVRVMNDWSLLHLTNYPDFLYTELRYLNNPDVIKEIVVQQKSHRLCDFLFIKLKMMFSQDEMVNILAKSYDRSGIEHTTRVFGKLFGESEEAGEKILKRFIKSAGAKELSEMFYEQCTRIDGDYAEALCVCMDKAHLIKDSCLERLAGSHYWPYITRRYEDFSAFTRLLIDRGLSPRKEYDFLKGDMDATLENLRKILFVAREVPSRREDVRNAVVEMVKRMFKKRMECEKCREKRIEKSLRVYPVGPLIRKEARVEEGSSLLVMYEILETLRGLDIPRKTLYMLSLMNSSLFCKTVVSDTRYDCFFIKCMNIILKDLGGRFRWAIGDITRMGIFDSDGYWEVSVRKSLKLRYLWRAMASHGDMQERGASECKIHKKNGLYSLKNIVIHSDSSLLVENECSSEMIERNGWSFLEDKRNLQYMKMVDDRAKLRYLVRELEGRRDSESLRTVVGQLMSSCRITDGMVFRDSSVVFTVPFKAFTLCLSFSQYEEMGEQVFVELEGKSHVLRIGRTNGKLFMKKMDGKSSSDVLLGEDTRPKMDEVLRSSYKSSRFSFWLNGRVYSSMVGGVKRIRVGAGFRGVVEKIFLCESDLPKKYTLGRARLSSLYADELSKIERFLAYKNWTGVYMDSTVPYFMSGRLDVKVNNVIDNRNVYWMCNGKVRRLLEEEDMRELGCGDMMDRI</sequence>
<dbReference type="VEuPathDB" id="MicrosporidiaDB:AEWR_060580"/>
<dbReference type="VEuPathDB" id="MicrosporidiaDB:AEWQ_060570"/>
<proteinExistence type="predicted"/>
<dbReference type="VEuPathDB" id="MicrosporidiaDB:AEWD_060580"/>
<gene>
    <name evidence="1" type="ORF">ECU06_0630</name>
</gene>
<organism evidence="1">
    <name type="scientific">Encephalitozoon cuniculi</name>
    <name type="common">Microsporidian parasite</name>
    <dbReference type="NCBI Taxonomy" id="6035"/>
    <lineage>
        <taxon>Eukaryota</taxon>
        <taxon>Fungi</taxon>
        <taxon>Fungi incertae sedis</taxon>
        <taxon>Microsporidia</taxon>
        <taxon>Unikaryonidae</taxon>
        <taxon>Encephalitozoon</taxon>
    </lineage>
</organism>
<evidence type="ECO:0000313" key="1">
    <source>
        <dbReference type="EMBL" id="AGE95647.1"/>
    </source>
</evidence>